<evidence type="ECO:0000256" key="16">
    <source>
        <dbReference type="SAM" id="Phobius"/>
    </source>
</evidence>
<dbReference type="PANTHER" id="PTHR11435:SF1">
    <property type="entry name" value="NADH-UBIQUINONE OXIDOREDUCTASE CHAIN 6"/>
    <property type="match status" value="1"/>
</dbReference>
<dbReference type="GO" id="GO:0031966">
    <property type="term" value="C:mitochondrial membrane"/>
    <property type="evidence" value="ECO:0007669"/>
    <property type="project" value="UniProtKB-SubCell"/>
</dbReference>
<keyword evidence="9" id="KW-0249">Electron transport</keyword>
<geneLocation type="mitochondrion" evidence="17"/>
<keyword evidence="11" id="KW-0520">NAD</keyword>
<evidence type="ECO:0000256" key="6">
    <source>
        <dbReference type="ARBA" id="ARBA00022660"/>
    </source>
</evidence>
<dbReference type="PANTHER" id="PTHR11435">
    <property type="entry name" value="NADH UBIQUINONE OXIDOREDUCTASE SUBUNIT ND6"/>
    <property type="match status" value="1"/>
</dbReference>
<evidence type="ECO:0000256" key="3">
    <source>
        <dbReference type="ARBA" id="ARBA00012944"/>
    </source>
</evidence>
<evidence type="ECO:0000256" key="9">
    <source>
        <dbReference type="ARBA" id="ARBA00022982"/>
    </source>
</evidence>
<keyword evidence="12 17" id="KW-0496">Mitochondrion</keyword>
<keyword evidence="13 16" id="KW-0472">Membrane</keyword>
<reference evidence="17" key="1">
    <citation type="journal article" date="2018" name="J. ISSAAS">
        <title>The contribution of mitochondrial metagenomics to large-scale data mining and phylogenetic analysis of Coleoptera.</title>
        <authorList>
            <person name="Miller K."/>
            <person name="Linard B."/>
            <person name="Motyka M."/>
            <person name="Bocek M."/>
            <person name="Vogler A.P."/>
        </authorList>
    </citation>
    <scope>NUCLEOTIDE SEQUENCE</scope>
</reference>
<comment type="catalytic activity">
    <reaction evidence="15">
        <text>a ubiquinone + NADH + 5 H(+)(in) = a ubiquinol + NAD(+) + 4 H(+)(out)</text>
        <dbReference type="Rhea" id="RHEA:29091"/>
        <dbReference type="Rhea" id="RHEA-COMP:9565"/>
        <dbReference type="Rhea" id="RHEA-COMP:9566"/>
        <dbReference type="ChEBI" id="CHEBI:15378"/>
        <dbReference type="ChEBI" id="CHEBI:16389"/>
        <dbReference type="ChEBI" id="CHEBI:17976"/>
        <dbReference type="ChEBI" id="CHEBI:57540"/>
        <dbReference type="ChEBI" id="CHEBI:57945"/>
        <dbReference type="EC" id="7.1.1.2"/>
    </reaction>
</comment>
<keyword evidence="6" id="KW-0679">Respiratory chain</keyword>
<evidence type="ECO:0000256" key="2">
    <source>
        <dbReference type="ARBA" id="ARBA00005698"/>
    </source>
</evidence>
<evidence type="ECO:0000256" key="15">
    <source>
        <dbReference type="ARBA" id="ARBA00049551"/>
    </source>
</evidence>
<evidence type="ECO:0000256" key="5">
    <source>
        <dbReference type="ARBA" id="ARBA00022448"/>
    </source>
</evidence>
<comment type="similarity">
    <text evidence="2">Belongs to the complex I subunit 6 family.</text>
</comment>
<accession>A0A346RJL1</accession>
<evidence type="ECO:0000313" key="17">
    <source>
        <dbReference type="EMBL" id="AXS66258.1"/>
    </source>
</evidence>
<proteinExistence type="inferred from homology"/>
<dbReference type="InterPro" id="IPR050269">
    <property type="entry name" value="ComplexI_Subunit6"/>
</dbReference>
<keyword evidence="8" id="KW-1278">Translocase</keyword>
<organism evidence="17">
    <name type="scientific">Cucujoidea sp. 5 KM-2017</name>
    <dbReference type="NCBI Taxonomy" id="2219386"/>
    <lineage>
        <taxon>Eukaryota</taxon>
        <taxon>Metazoa</taxon>
        <taxon>Ecdysozoa</taxon>
        <taxon>Arthropoda</taxon>
        <taxon>Hexapoda</taxon>
        <taxon>Insecta</taxon>
        <taxon>Pterygota</taxon>
        <taxon>Neoptera</taxon>
        <taxon>Endopterygota</taxon>
        <taxon>Coleoptera</taxon>
        <taxon>Polyphaga</taxon>
        <taxon>Cucujiformia</taxon>
    </lineage>
</organism>
<keyword evidence="5" id="KW-0813">Transport</keyword>
<sequence length="164" mass="19145">MLFLFLNLLLSSLIIFLNHPISLGFLILLQTISTCNFIGLISMNFWFSYILILIMIGGLLILFIYMTSIASNEKFNFKIINSIIFILILMSLILTNKIFNIEFLNTNLLTSNIMEKKNFFFITSKFYNFPFINLIIITIIYLLISMIAVIKITFNKKTPLRQLF</sequence>
<feature type="transmembrane region" description="Helical" evidence="16">
    <location>
        <begin position="79"/>
        <end position="99"/>
    </location>
</feature>
<feature type="transmembrane region" description="Helical" evidence="16">
    <location>
        <begin position="45"/>
        <end position="67"/>
    </location>
</feature>
<name>A0A346RJL1_9CUCU</name>
<protein>
    <recommendedName>
        <fullName evidence="4">NADH-ubiquinone oxidoreductase chain 6</fullName>
        <ecNumber evidence="3">7.1.1.2</ecNumber>
    </recommendedName>
    <alternativeName>
        <fullName evidence="14">NADH dehydrogenase subunit 6</fullName>
    </alternativeName>
</protein>
<evidence type="ECO:0000256" key="12">
    <source>
        <dbReference type="ARBA" id="ARBA00023128"/>
    </source>
</evidence>
<keyword evidence="7 16" id="KW-0812">Transmembrane</keyword>
<evidence type="ECO:0000256" key="11">
    <source>
        <dbReference type="ARBA" id="ARBA00023027"/>
    </source>
</evidence>
<evidence type="ECO:0000256" key="4">
    <source>
        <dbReference type="ARBA" id="ARBA00021095"/>
    </source>
</evidence>
<gene>
    <name evidence="17" type="primary">nad6</name>
</gene>
<keyword evidence="10 16" id="KW-1133">Transmembrane helix</keyword>
<dbReference type="GO" id="GO:0008137">
    <property type="term" value="F:NADH dehydrogenase (ubiquinone) activity"/>
    <property type="evidence" value="ECO:0007669"/>
    <property type="project" value="UniProtKB-EC"/>
</dbReference>
<evidence type="ECO:0000256" key="7">
    <source>
        <dbReference type="ARBA" id="ARBA00022692"/>
    </source>
</evidence>
<dbReference type="EMBL" id="MG193486">
    <property type="protein sequence ID" value="AXS66258.1"/>
    <property type="molecule type" value="Genomic_DNA"/>
</dbReference>
<dbReference type="AlphaFoldDB" id="A0A346RJL1"/>
<evidence type="ECO:0000256" key="1">
    <source>
        <dbReference type="ARBA" id="ARBA00004225"/>
    </source>
</evidence>
<feature type="transmembrane region" description="Helical" evidence="16">
    <location>
        <begin position="131"/>
        <end position="154"/>
    </location>
</feature>
<comment type="subcellular location">
    <subcellularLocation>
        <location evidence="1">Mitochondrion membrane</location>
        <topology evidence="1">Multi-pass membrane protein</topology>
    </subcellularLocation>
</comment>
<evidence type="ECO:0000256" key="14">
    <source>
        <dbReference type="ARBA" id="ARBA00031019"/>
    </source>
</evidence>
<evidence type="ECO:0000256" key="10">
    <source>
        <dbReference type="ARBA" id="ARBA00022989"/>
    </source>
</evidence>
<dbReference type="EC" id="7.1.1.2" evidence="3"/>
<evidence type="ECO:0000256" key="8">
    <source>
        <dbReference type="ARBA" id="ARBA00022967"/>
    </source>
</evidence>
<evidence type="ECO:0000256" key="13">
    <source>
        <dbReference type="ARBA" id="ARBA00023136"/>
    </source>
</evidence>